<feature type="region of interest" description="Disordered" evidence="1">
    <location>
        <begin position="123"/>
        <end position="153"/>
    </location>
</feature>
<dbReference type="GeneID" id="63844274"/>
<name>A0A9P4L5J5_9PLEO</name>
<comment type="caution">
    <text evidence="2">The sequence shown here is derived from an EMBL/GenBank/DDBJ whole genome shotgun (WGS) entry which is preliminary data.</text>
</comment>
<evidence type="ECO:0000313" key="3">
    <source>
        <dbReference type="Proteomes" id="UP000800039"/>
    </source>
</evidence>
<keyword evidence="3" id="KW-1185">Reference proteome</keyword>
<dbReference type="AlphaFoldDB" id="A0A9P4L5J5"/>
<dbReference type="Proteomes" id="UP000800039">
    <property type="component" value="Unassembled WGS sequence"/>
</dbReference>
<dbReference type="EMBL" id="ML976618">
    <property type="protein sequence ID" value="KAF1842048.1"/>
    <property type="molecule type" value="Genomic_DNA"/>
</dbReference>
<feature type="compositionally biased region" description="Basic and acidic residues" evidence="1">
    <location>
        <begin position="142"/>
        <end position="153"/>
    </location>
</feature>
<dbReference type="RefSeq" id="XP_040784611.1">
    <property type="nucleotide sequence ID" value="XM_040927022.1"/>
</dbReference>
<reference evidence="2" key="1">
    <citation type="submission" date="2020-01" db="EMBL/GenBank/DDBJ databases">
        <authorList>
            <consortium name="DOE Joint Genome Institute"/>
            <person name="Haridas S."/>
            <person name="Albert R."/>
            <person name="Binder M."/>
            <person name="Bloem J."/>
            <person name="Labutti K."/>
            <person name="Salamov A."/>
            <person name="Andreopoulos B."/>
            <person name="Baker S.E."/>
            <person name="Barry K."/>
            <person name="Bills G."/>
            <person name="Bluhm B.H."/>
            <person name="Cannon C."/>
            <person name="Castanera R."/>
            <person name="Culley D.E."/>
            <person name="Daum C."/>
            <person name="Ezra D."/>
            <person name="Gonzalez J.B."/>
            <person name="Henrissat B."/>
            <person name="Kuo A."/>
            <person name="Liang C."/>
            <person name="Lipzen A."/>
            <person name="Lutzoni F."/>
            <person name="Magnuson J."/>
            <person name="Mondo S."/>
            <person name="Nolan M."/>
            <person name="Ohm R."/>
            <person name="Pangilinan J."/>
            <person name="Park H.-J."/>
            <person name="Ramirez L."/>
            <person name="Alfaro M."/>
            <person name="Sun H."/>
            <person name="Tritt A."/>
            <person name="Yoshinaga Y."/>
            <person name="Zwiers L.-H."/>
            <person name="Turgeon B.G."/>
            <person name="Goodwin S.B."/>
            <person name="Spatafora J.W."/>
            <person name="Crous P.W."/>
            <person name="Grigoriev I.V."/>
        </authorList>
    </citation>
    <scope>NUCLEOTIDE SEQUENCE</scope>
    <source>
        <strain evidence="2">CBS 394.84</strain>
    </source>
</reference>
<evidence type="ECO:0000256" key="1">
    <source>
        <dbReference type="SAM" id="MobiDB-lite"/>
    </source>
</evidence>
<feature type="compositionally biased region" description="Polar residues" evidence="1">
    <location>
        <begin position="123"/>
        <end position="141"/>
    </location>
</feature>
<accession>A0A9P4L5J5</accession>
<protein>
    <submittedName>
        <fullName evidence="2">Uncharacterized protein</fullName>
    </submittedName>
</protein>
<organism evidence="2 3">
    <name type="scientific">Cucurbitaria berberidis CBS 394.84</name>
    <dbReference type="NCBI Taxonomy" id="1168544"/>
    <lineage>
        <taxon>Eukaryota</taxon>
        <taxon>Fungi</taxon>
        <taxon>Dikarya</taxon>
        <taxon>Ascomycota</taxon>
        <taxon>Pezizomycotina</taxon>
        <taxon>Dothideomycetes</taxon>
        <taxon>Pleosporomycetidae</taxon>
        <taxon>Pleosporales</taxon>
        <taxon>Pleosporineae</taxon>
        <taxon>Cucurbitariaceae</taxon>
        <taxon>Cucurbitaria</taxon>
    </lineage>
</organism>
<sequence>MGMNAGKSASVYVSCATLTSLGEVWRGKCGRRPEDIGKISSTVRRYAGLGHPHRCASRGLWFEQWMTLKCAPIGTMALYSPAASQPETPHPPNSVLSKPAFDWRVTPLSSSSFQHVVACSPPQAIQNFSPSRPTKTNPWTENSEHTQDEATRG</sequence>
<gene>
    <name evidence="2" type="ORF">K460DRAFT_178095</name>
</gene>
<evidence type="ECO:0000313" key="2">
    <source>
        <dbReference type="EMBL" id="KAF1842048.1"/>
    </source>
</evidence>
<proteinExistence type="predicted"/>